<keyword evidence="4" id="KW-1185">Reference proteome</keyword>
<dbReference type="CDD" id="cd02440">
    <property type="entry name" value="AdoMet_MTases"/>
    <property type="match status" value="1"/>
</dbReference>
<dbReference type="SUPFAM" id="SSF53335">
    <property type="entry name" value="S-adenosyl-L-methionine-dependent methyltransferases"/>
    <property type="match status" value="1"/>
</dbReference>
<accession>A0AA37VC98</accession>
<gene>
    <name evidence="3" type="primary">prmA</name>
    <name evidence="3" type="ORF">rosag_39610</name>
</gene>
<dbReference type="Proteomes" id="UP001161325">
    <property type="component" value="Unassembled WGS sequence"/>
</dbReference>
<keyword evidence="3" id="KW-0687">Ribonucleoprotein</keyword>
<proteinExistence type="predicted"/>
<evidence type="ECO:0000313" key="3">
    <source>
        <dbReference type="EMBL" id="GLC27448.1"/>
    </source>
</evidence>
<evidence type="ECO:0000256" key="1">
    <source>
        <dbReference type="ARBA" id="ARBA00022603"/>
    </source>
</evidence>
<protein>
    <submittedName>
        <fullName evidence="3">Ribosomal protein L11 methyltransferase</fullName>
    </submittedName>
</protein>
<dbReference type="AlphaFoldDB" id="A0AA37VC98"/>
<dbReference type="Gene3D" id="3.40.50.150">
    <property type="entry name" value="Vaccinia Virus protein VP39"/>
    <property type="match status" value="1"/>
</dbReference>
<reference evidence="3" key="1">
    <citation type="submission" date="2022-08" db="EMBL/GenBank/DDBJ databases">
        <title>Draft genome sequencing of Roseisolibacter agri AW1220.</title>
        <authorList>
            <person name="Tobiishi Y."/>
            <person name="Tonouchi A."/>
        </authorList>
    </citation>
    <scope>NUCLEOTIDE SEQUENCE</scope>
    <source>
        <strain evidence="3">AW1220</strain>
    </source>
</reference>
<dbReference type="PANTHER" id="PTHR43648:SF1">
    <property type="entry name" value="ELECTRON TRANSFER FLAVOPROTEIN BETA SUBUNIT LYSINE METHYLTRANSFERASE"/>
    <property type="match status" value="1"/>
</dbReference>
<dbReference type="GO" id="GO:0032259">
    <property type="term" value="P:methylation"/>
    <property type="evidence" value="ECO:0007669"/>
    <property type="project" value="UniProtKB-KW"/>
</dbReference>
<keyword evidence="1 3" id="KW-0489">Methyltransferase</keyword>
<dbReference type="EMBL" id="BRXS01000006">
    <property type="protein sequence ID" value="GLC27448.1"/>
    <property type="molecule type" value="Genomic_DNA"/>
</dbReference>
<dbReference type="InterPro" id="IPR029063">
    <property type="entry name" value="SAM-dependent_MTases_sf"/>
</dbReference>
<dbReference type="RefSeq" id="WP_284351887.1">
    <property type="nucleotide sequence ID" value="NZ_BRXS01000006.1"/>
</dbReference>
<dbReference type="GO" id="GO:0005840">
    <property type="term" value="C:ribosome"/>
    <property type="evidence" value="ECO:0007669"/>
    <property type="project" value="UniProtKB-KW"/>
</dbReference>
<dbReference type="Pfam" id="PF06325">
    <property type="entry name" value="PrmA"/>
    <property type="match status" value="1"/>
</dbReference>
<evidence type="ECO:0000256" key="2">
    <source>
        <dbReference type="ARBA" id="ARBA00022679"/>
    </source>
</evidence>
<sequence length="283" mass="29549">MSNASDNRPWFAVRARPRGGAEAAQAVVAALFAAGSQGVQEDGDTVLTQFPPDADVEAIRAAVLDADPSADVAISPADPVDWTEGWKALIGAHELGGLAVVPPWLSEGRDPETTIVIDPGMAFGTGDHPTTRGVVRLMQGVVRAGDVVADLGAGSAVLAIAAVKLGAARVAAIEYDRDAIENAEENVVRNGVAGRVTVVEGDANVLLPLVAPVRLVLANIISSVLVELMPAIDAALAPDGDVILSGILWEERDAMLRVIAARGWRAVAEDHEDVWWSVRCVRA</sequence>
<name>A0AA37VC98_9BACT</name>
<comment type="caution">
    <text evidence="3">The sequence shown here is derived from an EMBL/GenBank/DDBJ whole genome shotgun (WGS) entry which is preliminary data.</text>
</comment>
<keyword evidence="3" id="KW-0689">Ribosomal protein</keyword>
<keyword evidence="2" id="KW-0808">Transferase</keyword>
<dbReference type="PANTHER" id="PTHR43648">
    <property type="entry name" value="ELECTRON TRANSFER FLAVOPROTEIN BETA SUBUNIT LYSINE METHYLTRANSFERASE"/>
    <property type="match status" value="1"/>
</dbReference>
<dbReference type="InterPro" id="IPR050078">
    <property type="entry name" value="Ribosomal_L11_MeTrfase_PrmA"/>
</dbReference>
<dbReference type="GO" id="GO:0008276">
    <property type="term" value="F:protein methyltransferase activity"/>
    <property type="evidence" value="ECO:0007669"/>
    <property type="project" value="TreeGrafter"/>
</dbReference>
<evidence type="ECO:0000313" key="4">
    <source>
        <dbReference type="Proteomes" id="UP001161325"/>
    </source>
</evidence>
<organism evidence="3 4">
    <name type="scientific">Roseisolibacter agri</name>
    <dbReference type="NCBI Taxonomy" id="2014610"/>
    <lineage>
        <taxon>Bacteria</taxon>
        <taxon>Pseudomonadati</taxon>
        <taxon>Gemmatimonadota</taxon>
        <taxon>Gemmatimonadia</taxon>
        <taxon>Gemmatimonadales</taxon>
        <taxon>Gemmatimonadaceae</taxon>
        <taxon>Roseisolibacter</taxon>
    </lineage>
</organism>